<evidence type="ECO:0000256" key="1">
    <source>
        <dbReference type="SAM" id="MobiDB-lite"/>
    </source>
</evidence>
<protein>
    <submittedName>
        <fullName evidence="2">Uncharacterized protein</fullName>
    </submittedName>
</protein>
<sequence>MKAASEYKNIMGRDSDCNDFVFEAWEQSAQDGAGGKAARGESKKWLKYVGCRYIIDGADLSSKPISGQAAACVECGLDEESVKMAVLKVIAKKTARAKALTERVRKDRTVRQVGSKVFSTLGKRMRSASPPRGRAPLPSSGEIVG</sequence>
<accession>A0AA39R5D3</accession>
<proteinExistence type="predicted"/>
<dbReference type="AlphaFoldDB" id="A0AA39R5D3"/>
<organism evidence="2 3">
    <name type="scientific">Cladonia borealis</name>
    <dbReference type="NCBI Taxonomy" id="184061"/>
    <lineage>
        <taxon>Eukaryota</taxon>
        <taxon>Fungi</taxon>
        <taxon>Dikarya</taxon>
        <taxon>Ascomycota</taxon>
        <taxon>Pezizomycotina</taxon>
        <taxon>Lecanoromycetes</taxon>
        <taxon>OSLEUM clade</taxon>
        <taxon>Lecanoromycetidae</taxon>
        <taxon>Lecanorales</taxon>
        <taxon>Lecanorineae</taxon>
        <taxon>Cladoniaceae</taxon>
        <taxon>Cladonia</taxon>
    </lineage>
</organism>
<keyword evidence="3" id="KW-1185">Reference proteome</keyword>
<gene>
    <name evidence="2" type="ORF">JMJ35_003671</name>
</gene>
<evidence type="ECO:0000313" key="3">
    <source>
        <dbReference type="Proteomes" id="UP001166286"/>
    </source>
</evidence>
<reference evidence="2" key="1">
    <citation type="submission" date="2023-03" db="EMBL/GenBank/DDBJ databases">
        <title>Complete genome of Cladonia borealis.</title>
        <authorList>
            <person name="Park H."/>
        </authorList>
    </citation>
    <scope>NUCLEOTIDE SEQUENCE</scope>
    <source>
        <strain evidence="2">ANT050790</strain>
    </source>
</reference>
<dbReference type="EMBL" id="JAFEKC020000006">
    <property type="protein sequence ID" value="KAK0513949.1"/>
    <property type="molecule type" value="Genomic_DNA"/>
</dbReference>
<feature type="region of interest" description="Disordered" evidence="1">
    <location>
        <begin position="121"/>
        <end position="145"/>
    </location>
</feature>
<dbReference type="Proteomes" id="UP001166286">
    <property type="component" value="Unassembled WGS sequence"/>
</dbReference>
<comment type="caution">
    <text evidence="2">The sequence shown here is derived from an EMBL/GenBank/DDBJ whole genome shotgun (WGS) entry which is preliminary data.</text>
</comment>
<evidence type="ECO:0000313" key="2">
    <source>
        <dbReference type="EMBL" id="KAK0513949.1"/>
    </source>
</evidence>
<name>A0AA39R5D3_9LECA</name>